<dbReference type="AlphaFoldDB" id="G2EBA1"/>
<dbReference type="OrthoDB" id="1318179at2"/>
<accession>G2EBA1</accession>
<keyword evidence="2" id="KW-1185">Reference proteome</keyword>
<evidence type="ECO:0000313" key="1">
    <source>
        <dbReference type="EMBL" id="EGV44341.1"/>
    </source>
</evidence>
<evidence type="ECO:0000313" key="2">
    <source>
        <dbReference type="Proteomes" id="UP000003730"/>
    </source>
</evidence>
<sequence>MLPGIDIKFSNGNIGTVVSTADGVFGLLTSAVAVVDTFDLETPYIVKGMTDVAKLGIKPDVDNYRLYKWLSEFYAEAGEGQELWLMGFPKTDKVSDWFTPDVATGKTPSEALLDASNGRLSGCFTCFSPDGAYVLTVANGMDADVAAAKTLAQTLAENYTNNQYAPFFTILEGYGYTGVGTDLPNLLEESNNRVGVLIGATEKQTGTVPFMGASTSVLAGRLASLQVMENPGKVKRGALKPLQAFIVDDAVEVVDVETLHDKGYITFRTHVRKAGYYFTDSRLATAENDDYHYIERRRGIDKAFRLAHNIVSNEILNDFDLTNEGKIDPIYAKDIEGNLEREIFTQMTSRGELSRDKTNPDDLGVQAAFNLDANVAVTNRIEMVVKVRPKGYARWIEILLGYDVELNN</sequence>
<dbReference type="Pfam" id="PF10758">
    <property type="entry name" value="DUF2586"/>
    <property type="match status" value="1"/>
</dbReference>
<dbReference type="RefSeq" id="WP_008635500.1">
    <property type="nucleotide sequence ID" value="NZ_AFXZ01000009.1"/>
</dbReference>
<protein>
    <submittedName>
        <fullName evidence="1">DUF2586 family protein</fullName>
    </submittedName>
</protein>
<reference evidence="1 2" key="1">
    <citation type="journal article" date="2008" name="Int. J. Syst. Evol. Microbiol.">
        <title>Bizionia argentinensis sp. nov., isolated from surface marine water in Antarctica.</title>
        <authorList>
            <person name="Bercovich A."/>
            <person name="Vazquez S.C."/>
            <person name="Yankilevich P."/>
            <person name="Coria S.H."/>
            <person name="Foti M."/>
            <person name="Hernandez E."/>
            <person name="Vidal A."/>
            <person name="Ruberto L."/>
            <person name="Melo C."/>
            <person name="Marenssi S."/>
            <person name="Criscuolo M."/>
            <person name="Memoli M."/>
            <person name="Arguelles M."/>
            <person name="Mac Cormack W.P."/>
        </authorList>
    </citation>
    <scope>NUCLEOTIDE SEQUENCE [LARGE SCALE GENOMIC DNA]</scope>
    <source>
        <strain evidence="1 2">JUB59</strain>
    </source>
</reference>
<dbReference type="STRING" id="1046627.BZARG_784"/>
<dbReference type="EMBL" id="AFXZ01000009">
    <property type="protein sequence ID" value="EGV44341.1"/>
    <property type="molecule type" value="Genomic_DNA"/>
</dbReference>
<organism evidence="1 2">
    <name type="scientific">Bizionia argentinensis JUB59</name>
    <dbReference type="NCBI Taxonomy" id="1046627"/>
    <lineage>
        <taxon>Bacteria</taxon>
        <taxon>Pseudomonadati</taxon>
        <taxon>Bacteroidota</taxon>
        <taxon>Flavobacteriia</taxon>
        <taxon>Flavobacteriales</taxon>
        <taxon>Flavobacteriaceae</taxon>
        <taxon>Bizionia</taxon>
    </lineage>
</organism>
<proteinExistence type="predicted"/>
<gene>
    <name evidence="1" type="ORF">BZARG_784</name>
</gene>
<dbReference type="InterPro" id="IPR019694">
    <property type="entry name" value="Phage_HP1_Orf23"/>
</dbReference>
<dbReference type="eggNOG" id="ENOG502ZB6X">
    <property type="taxonomic scope" value="Bacteria"/>
</dbReference>
<comment type="caution">
    <text evidence="1">The sequence shown here is derived from an EMBL/GenBank/DDBJ whole genome shotgun (WGS) entry which is preliminary data.</text>
</comment>
<name>G2EBA1_9FLAO</name>
<dbReference type="Proteomes" id="UP000003730">
    <property type="component" value="Unassembled WGS sequence"/>
</dbReference>